<proteinExistence type="predicted"/>
<organism evidence="4">
    <name type="scientific">Gongylonema pulchrum</name>
    <dbReference type="NCBI Taxonomy" id="637853"/>
    <lineage>
        <taxon>Eukaryota</taxon>
        <taxon>Metazoa</taxon>
        <taxon>Ecdysozoa</taxon>
        <taxon>Nematoda</taxon>
        <taxon>Chromadorea</taxon>
        <taxon>Rhabditida</taxon>
        <taxon>Spirurina</taxon>
        <taxon>Spiruromorpha</taxon>
        <taxon>Spiruroidea</taxon>
        <taxon>Gongylonematidae</taxon>
        <taxon>Gongylonema</taxon>
    </lineage>
</organism>
<dbReference type="AlphaFoldDB" id="A0A183CWX2"/>
<evidence type="ECO:0000313" key="3">
    <source>
        <dbReference type="Proteomes" id="UP000271098"/>
    </source>
</evidence>
<reference evidence="4" key="1">
    <citation type="submission" date="2016-06" db="UniProtKB">
        <authorList>
            <consortium name="WormBaseParasite"/>
        </authorList>
    </citation>
    <scope>IDENTIFICATION</scope>
</reference>
<dbReference type="Pfam" id="PF25825">
    <property type="entry name" value="SAPC2_N"/>
    <property type="match status" value="1"/>
</dbReference>
<dbReference type="InterPro" id="IPR002048">
    <property type="entry name" value="EF_hand_dom"/>
</dbReference>
<evidence type="ECO:0000259" key="1">
    <source>
        <dbReference type="PROSITE" id="PS50222"/>
    </source>
</evidence>
<reference evidence="2 3" key="2">
    <citation type="submission" date="2018-11" db="EMBL/GenBank/DDBJ databases">
        <authorList>
            <consortium name="Pathogen Informatics"/>
        </authorList>
    </citation>
    <scope>NUCLEOTIDE SEQUENCE [LARGE SCALE GENOMIC DNA]</scope>
</reference>
<feature type="domain" description="EF-hand" evidence="1">
    <location>
        <begin position="15"/>
        <end position="50"/>
    </location>
</feature>
<dbReference type="InterPro" id="IPR057953">
    <property type="entry name" value="SAPC2_N"/>
</dbReference>
<dbReference type="SUPFAM" id="SSF47473">
    <property type="entry name" value="EF-hand"/>
    <property type="match status" value="1"/>
</dbReference>
<accession>A0A183CWX2</accession>
<dbReference type="OrthoDB" id="10035013at2759"/>
<keyword evidence="3" id="KW-1185">Reference proteome</keyword>
<dbReference type="WBParaSite" id="GPUH_0000096301-mRNA-1">
    <property type="protein sequence ID" value="GPUH_0000096301-mRNA-1"/>
    <property type="gene ID" value="GPUH_0000096301"/>
</dbReference>
<name>A0A183CWX2_9BILA</name>
<dbReference type="EMBL" id="UYRT01001032">
    <property type="protein sequence ID" value="VDK29120.1"/>
    <property type="molecule type" value="Genomic_DNA"/>
</dbReference>
<evidence type="ECO:0000313" key="2">
    <source>
        <dbReference type="EMBL" id="VDK29120.1"/>
    </source>
</evidence>
<sequence>MRPNKAAVNGPLFEHNIESLRTGFQLLDPNRTGFISYKQLCNHWDELPVLGTPKNFLEDLHDMTLPDGTLTYDRFIGAAQSTVNGQLNGTKNDLEK</sequence>
<dbReference type="GO" id="GO:0005509">
    <property type="term" value="F:calcium ion binding"/>
    <property type="evidence" value="ECO:0007669"/>
    <property type="project" value="InterPro"/>
</dbReference>
<protein>
    <submittedName>
        <fullName evidence="4">EF-hand domain-containing protein</fullName>
    </submittedName>
</protein>
<dbReference type="InterPro" id="IPR011992">
    <property type="entry name" value="EF-hand-dom_pair"/>
</dbReference>
<gene>
    <name evidence="2" type="ORF">GPUH_LOCUS964</name>
</gene>
<evidence type="ECO:0000313" key="4">
    <source>
        <dbReference type="WBParaSite" id="GPUH_0000096301-mRNA-1"/>
    </source>
</evidence>
<dbReference type="Proteomes" id="UP000271098">
    <property type="component" value="Unassembled WGS sequence"/>
</dbReference>
<dbReference type="PROSITE" id="PS50222">
    <property type="entry name" value="EF_HAND_2"/>
    <property type="match status" value="1"/>
</dbReference>